<dbReference type="AlphaFoldDB" id="A0A099L097"/>
<protein>
    <submittedName>
        <fullName evidence="2">Beta-lactamase</fullName>
    </submittedName>
</protein>
<dbReference type="PANTHER" id="PTHR46825:SF9">
    <property type="entry name" value="BETA-LACTAMASE-RELATED DOMAIN-CONTAINING PROTEIN"/>
    <property type="match status" value="1"/>
</dbReference>
<evidence type="ECO:0000313" key="2">
    <source>
        <dbReference type="EMBL" id="KGJ96404.1"/>
    </source>
</evidence>
<dbReference type="InterPro" id="IPR012338">
    <property type="entry name" value="Beta-lactam/transpept-like"/>
</dbReference>
<dbReference type="Proteomes" id="UP000029868">
    <property type="component" value="Unassembled WGS sequence"/>
</dbReference>
<dbReference type="PATRIC" id="fig|28229.3.peg.1289"/>
<comment type="caution">
    <text evidence="2">The sequence shown here is derived from an EMBL/GenBank/DDBJ whole genome shotgun (WGS) entry which is preliminary data.</text>
</comment>
<dbReference type="Gene3D" id="3.40.710.10">
    <property type="entry name" value="DD-peptidase/beta-lactamase superfamily"/>
    <property type="match status" value="2"/>
</dbReference>
<feature type="domain" description="Beta-lactamase-related" evidence="1">
    <location>
        <begin position="9"/>
        <end position="362"/>
    </location>
</feature>
<accession>A0A099L097</accession>
<sequence length="396" mass="44056">MSQHEISVEDFITAVMEEASIPGLAISVIKNNKVVLLDGFGLANVEKNEPVKVTTPFNLASISKPILGISLLRLQDKGFINIDNDINEYLPFVLDNPNLEDEKITLRHLASHSSGLYDAYDYEAFGHNEESNVNLRDYVEQRLSIKGNAYGKGYFYDSAQPGTSFRYNNLGASLAGLALETTSEMSLHAFSNREIFEPLGMKNTAWQLNQLMMKDIAVPYELEACIPYIKICADESSLTMAYVLGKLFDPPSEYKTLAAFPHYGFPDYPAGGIRSSIEDLTLLIKAVLNNGNEKIKLLSDTSYQQMFQLAFPEDVAQGQRFFWQESHGMIGHGGSNPGAFTYAFFDVETKGAIIILMNRSPDALTSWALDSIIERISTTDTHSFKTLELFSSLNSN</sequence>
<reference evidence="2 3" key="1">
    <citation type="submission" date="2014-08" db="EMBL/GenBank/DDBJ databases">
        <title>Genomic and Phenotypic Diversity of Colwellia psychrerythraea strains from Disparate Marine Basins.</title>
        <authorList>
            <person name="Techtmann S.M."/>
            <person name="Stelling S.C."/>
            <person name="Utturkar S.M."/>
            <person name="Alshibli N."/>
            <person name="Harris A."/>
            <person name="Brown S.D."/>
            <person name="Hazen T.C."/>
        </authorList>
    </citation>
    <scope>NUCLEOTIDE SEQUENCE [LARGE SCALE GENOMIC DNA]</scope>
    <source>
        <strain evidence="2 3">GAB14E</strain>
    </source>
</reference>
<dbReference type="EMBL" id="JQEC01000011">
    <property type="protein sequence ID" value="KGJ96404.1"/>
    <property type="molecule type" value="Genomic_DNA"/>
</dbReference>
<dbReference type="InterPro" id="IPR001466">
    <property type="entry name" value="Beta-lactam-related"/>
</dbReference>
<organism evidence="2 3">
    <name type="scientific">Colwellia psychrerythraea</name>
    <name type="common">Vibrio psychroerythus</name>
    <dbReference type="NCBI Taxonomy" id="28229"/>
    <lineage>
        <taxon>Bacteria</taxon>
        <taxon>Pseudomonadati</taxon>
        <taxon>Pseudomonadota</taxon>
        <taxon>Gammaproteobacteria</taxon>
        <taxon>Alteromonadales</taxon>
        <taxon>Colwelliaceae</taxon>
        <taxon>Colwellia</taxon>
    </lineage>
</organism>
<evidence type="ECO:0000259" key="1">
    <source>
        <dbReference type="Pfam" id="PF00144"/>
    </source>
</evidence>
<gene>
    <name evidence="2" type="ORF">GAB14E_0351</name>
</gene>
<dbReference type="PANTHER" id="PTHR46825">
    <property type="entry name" value="D-ALANYL-D-ALANINE-CARBOXYPEPTIDASE/ENDOPEPTIDASE AMPH"/>
    <property type="match status" value="1"/>
</dbReference>
<proteinExistence type="predicted"/>
<dbReference type="SUPFAM" id="SSF56601">
    <property type="entry name" value="beta-lactamase/transpeptidase-like"/>
    <property type="match status" value="1"/>
</dbReference>
<name>A0A099L097_COLPS</name>
<dbReference type="Pfam" id="PF00144">
    <property type="entry name" value="Beta-lactamase"/>
    <property type="match status" value="1"/>
</dbReference>
<evidence type="ECO:0000313" key="3">
    <source>
        <dbReference type="Proteomes" id="UP000029868"/>
    </source>
</evidence>
<dbReference type="InterPro" id="IPR050491">
    <property type="entry name" value="AmpC-like"/>
</dbReference>